<feature type="compositionally biased region" description="Basic residues" evidence="1">
    <location>
        <begin position="52"/>
        <end position="67"/>
    </location>
</feature>
<dbReference type="Proteomes" id="UP001431783">
    <property type="component" value="Unassembled WGS sequence"/>
</dbReference>
<evidence type="ECO:0000256" key="1">
    <source>
        <dbReference type="SAM" id="MobiDB-lite"/>
    </source>
</evidence>
<dbReference type="Pfam" id="PF16540">
    <property type="entry name" value="MKLP1_Arf_bdg"/>
    <property type="match status" value="1"/>
</dbReference>
<dbReference type="InterPro" id="IPR032384">
    <property type="entry name" value="Kif23_Arf-bd"/>
</dbReference>
<evidence type="ECO:0000313" key="3">
    <source>
        <dbReference type="EMBL" id="KAK9869347.1"/>
    </source>
</evidence>
<evidence type="ECO:0000259" key="2">
    <source>
        <dbReference type="Pfam" id="PF16540"/>
    </source>
</evidence>
<dbReference type="FunFam" id="2.60.40.4330:FF:000002">
    <property type="entry name" value="Kinesin-like protein"/>
    <property type="match status" value="1"/>
</dbReference>
<feature type="compositionally biased region" description="Pro residues" evidence="1">
    <location>
        <begin position="32"/>
        <end position="41"/>
    </location>
</feature>
<sequence>MQATMKAKEDKLKKVKEILESDYPLVLSNEPETPPYEPQITPPHAKETQTPYKKKVQTPAARHRRSRSAGEIWLEHNSIKPVPLGTVLQPSVKKRKSLTKLTKASDVTNPKQSKYCLIAQDQDTEGEIETKVYKGDIVPTCGGGAQVIFNDVELLKQKSPTATP</sequence>
<name>A0AAW1TM61_9CUCU</name>
<comment type="caution">
    <text evidence="3">The sequence shown here is derived from an EMBL/GenBank/DDBJ whole genome shotgun (WGS) entry which is preliminary data.</text>
</comment>
<dbReference type="EMBL" id="JARQZJ010000001">
    <property type="protein sequence ID" value="KAK9869347.1"/>
    <property type="molecule type" value="Genomic_DNA"/>
</dbReference>
<protein>
    <recommendedName>
        <fullName evidence="2">Kinesin-like protein Kif23 Arf6-interacting domain-containing protein</fullName>
    </recommendedName>
</protein>
<dbReference type="AlphaFoldDB" id="A0AAW1TM61"/>
<reference evidence="3 4" key="1">
    <citation type="submission" date="2023-03" db="EMBL/GenBank/DDBJ databases">
        <title>Genome insight into feeding habits of ladybird beetles.</title>
        <authorList>
            <person name="Li H.-S."/>
            <person name="Huang Y.-H."/>
            <person name="Pang H."/>
        </authorList>
    </citation>
    <scope>NUCLEOTIDE SEQUENCE [LARGE SCALE GENOMIC DNA]</scope>
    <source>
        <strain evidence="3">SYSU_2023b</strain>
        <tissue evidence="3">Whole body</tissue>
    </source>
</reference>
<feature type="domain" description="Kinesin-like protein Kif23 Arf6-interacting" evidence="2">
    <location>
        <begin position="61"/>
        <end position="162"/>
    </location>
</feature>
<accession>A0AAW1TM61</accession>
<keyword evidence="4" id="KW-1185">Reference proteome</keyword>
<evidence type="ECO:0000313" key="4">
    <source>
        <dbReference type="Proteomes" id="UP001431783"/>
    </source>
</evidence>
<dbReference type="Gene3D" id="2.60.40.4330">
    <property type="entry name" value="Kinesin-like protein Kif23, Arf6-interacting domain"/>
    <property type="match status" value="1"/>
</dbReference>
<organism evidence="3 4">
    <name type="scientific">Henosepilachna vigintioctopunctata</name>
    <dbReference type="NCBI Taxonomy" id="420089"/>
    <lineage>
        <taxon>Eukaryota</taxon>
        <taxon>Metazoa</taxon>
        <taxon>Ecdysozoa</taxon>
        <taxon>Arthropoda</taxon>
        <taxon>Hexapoda</taxon>
        <taxon>Insecta</taxon>
        <taxon>Pterygota</taxon>
        <taxon>Neoptera</taxon>
        <taxon>Endopterygota</taxon>
        <taxon>Coleoptera</taxon>
        <taxon>Polyphaga</taxon>
        <taxon>Cucujiformia</taxon>
        <taxon>Coccinelloidea</taxon>
        <taxon>Coccinellidae</taxon>
        <taxon>Epilachninae</taxon>
        <taxon>Epilachnini</taxon>
        <taxon>Henosepilachna</taxon>
    </lineage>
</organism>
<dbReference type="InterPro" id="IPR038105">
    <property type="entry name" value="Kif23_Arf-bd_sf"/>
</dbReference>
<proteinExistence type="predicted"/>
<feature type="region of interest" description="Disordered" evidence="1">
    <location>
        <begin position="25"/>
        <end position="72"/>
    </location>
</feature>
<gene>
    <name evidence="3" type="ORF">WA026_003104</name>
</gene>